<dbReference type="Proteomes" id="UP000649829">
    <property type="component" value="Unassembled WGS sequence"/>
</dbReference>
<keyword evidence="1" id="KW-0732">Signal</keyword>
<proteinExistence type="predicted"/>
<comment type="caution">
    <text evidence="3">The sequence shown here is derived from an EMBL/GenBank/DDBJ whole genome shotgun (WGS) entry which is preliminary data.</text>
</comment>
<dbReference type="AlphaFoldDB" id="A0A917SKS6"/>
<dbReference type="SUPFAM" id="SSF53822">
    <property type="entry name" value="Periplasmic binding protein-like I"/>
    <property type="match status" value="1"/>
</dbReference>
<name>A0A917SKS6_9RHOB</name>
<reference evidence="3" key="2">
    <citation type="submission" date="2020-09" db="EMBL/GenBank/DDBJ databases">
        <authorList>
            <person name="Sun Q."/>
            <person name="Zhou Y."/>
        </authorList>
    </citation>
    <scope>NUCLEOTIDE SEQUENCE</scope>
    <source>
        <strain evidence="3">CGMCC 1.6293</strain>
    </source>
</reference>
<accession>A0A917SKS6</accession>
<evidence type="ECO:0000256" key="1">
    <source>
        <dbReference type="ARBA" id="ARBA00022729"/>
    </source>
</evidence>
<feature type="domain" description="ABC transporter substrate-binding protein PnrA-like" evidence="2">
    <location>
        <begin position="54"/>
        <end position="280"/>
    </location>
</feature>
<dbReference type="GO" id="GO:0005886">
    <property type="term" value="C:plasma membrane"/>
    <property type="evidence" value="ECO:0007669"/>
    <property type="project" value="InterPro"/>
</dbReference>
<dbReference type="CDD" id="cd06304">
    <property type="entry name" value="PBP1_BmpA_Med_PnrA-like"/>
    <property type="match status" value="1"/>
</dbReference>
<protein>
    <submittedName>
        <fullName evidence="3">ABC transporter substrate-binding protein</fullName>
    </submittedName>
</protein>
<dbReference type="InterPro" id="IPR019546">
    <property type="entry name" value="TAT_signal_bac_arc"/>
</dbReference>
<dbReference type="PANTHER" id="PTHR43208">
    <property type="entry name" value="ABC TRANSPORTER SUBSTRATE-BINDING PROTEIN"/>
    <property type="match status" value="1"/>
</dbReference>
<evidence type="ECO:0000313" key="4">
    <source>
        <dbReference type="Proteomes" id="UP000649829"/>
    </source>
</evidence>
<dbReference type="InterPro" id="IPR052910">
    <property type="entry name" value="ABC-Purine-Binding"/>
</dbReference>
<sequence length="337" mass="35916">MKTNREGIEMTRKLLTTRRTFLQGTAATGLLLAAPPVIGQAVPKVAGIHGSPVENAWNSRLHGAMVEAAAEGKIDYVFSEGVAGTDYVRAMREYAESGVDLIVGEVYPVEAEAREAAADYPEVGFLMGSSGEPSGENFGTFGTWNHEAAYLAGMLAGRMSETGKFGAVGAIPIPEVNMLINGFRAGVDAVRPDAEHLIGFIGTFFDPPKAREAGLAQIDAGADILFGERIGTADAAKERGIKAIGSLIDYTPRYPETVFANAMWYFRPLLDAALADKAAGEPTGRNYTPYCLMKEGGNDIVYSEDMVPTEAIGPMEEARAAIKAGELEVPIDFNEPT</sequence>
<dbReference type="InterPro" id="IPR006311">
    <property type="entry name" value="TAT_signal"/>
</dbReference>
<dbReference type="Gene3D" id="3.40.50.2300">
    <property type="match status" value="2"/>
</dbReference>
<dbReference type="EMBL" id="BMLF01000001">
    <property type="protein sequence ID" value="GGL84501.1"/>
    <property type="molecule type" value="Genomic_DNA"/>
</dbReference>
<dbReference type="Pfam" id="PF02608">
    <property type="entry name" value="Bmp"/>
    <property type="match status" value="1"/>
</dbReference>
<dbReference type="InterPro" id="IPR003760">
    <property type="entry name" value="PnrA-like"/>
</dbReference>
<reference evidence="3" key="1">
    <citation type="journal article" date="2014" name="Int. J. Syst. Evol. Microbiol.">
        <title>Complete genome sequence of Corynebacterium casei LMG S-19264T (=DSM 44701T), isolated from a smear-ripened cheese.</title>
        <authorList>
            <consortium name="US DOE Joint Genome Institute (JGI-PGF)"/>
            <person name="Walter F."/>
            <person name="Albersmeier A."/>
            <person name="Kalinowski J."/>
            <person name="Ruckert C."/>
        </authorList>
    </citation>
    <scope>NUCLEOTIDE SEQUENCE</scope>
    <source>
        <strain evidence="3">CGMCC 1.6293</strain>
    </source>
</reference>
<dbReference type="NCBIfam" id="TIGR01409">
    <property type="entry name" value="TAT_signal_seq"/>
    <property type="match status" value="1"/>
</dbReference>
<evidence type="ECO:0000259" key="2">
    <source>
        <dbReference type="Pfam" id="PF02608"/>
    </source>
</evidence>
<dbReference type="PROSITE" id="PS51318">
    <property type="entry name" value="TAT"/>
    <property type="match status" value="1"/>
</dbReference>
<evidence type="ECO:0000313" key="3">
    <source>
        <dbReference type="EMBL" id="GGL84501.1"/>
    </source>
</evidence>
<gene>
    <name evidence="3" type="ORF">GCM10011534_02960</name>
</gene>
<keyword evidence="4" id="KW-1185">Reference proteome</keyword>
<dbReference type="PANTHER" id="PTHR43208:SF1">
    <property type="entry name" value="ABC TRANSPORTER SUBSTRATE-BINDING PROTEIN"/>
    <property type="match status" value="1"/>
</dbReference>
<dbReference type="InterPro" id="IPR028082">
    <property type="entry name" value="Peripla_BP_I"/>
</dbReference>
<organism evidence="3 4">
    <name type="scientific">Pseudooceanicola nanhaiensis</name>
    <dbReference type="NCBI Taxonomy" id="375761"/>
    <lineage>
        <taxon>Bacteria</taxon>
        <taxon>Pseudomonadati</taxon>
        <taxon>Pseudomonadota</taxon>
        <taxon>Alphaproteobacteria</taxon>
        <taxon>Rhodobacterales</taxon>
        <taxon>Paracoccaceae</taxon>
        <taxon>Pseudooceanicola</taxon>
    </lineage>
</organism>